<dbReference type="RefSeq" id="WP_323223263.1">
    <property type="nucleotide sequence ID" value="NZ_JAYGHT010000028.1"/>
</dbReference>
<accession>A0ABU5TXJ8</accession>
<comment type="caution">
    <text evidence="1">The sequence shown here is derived from an EMBL/GenBank/DDBJ whole genome shotgun (WGS) entry which is preliminary data.</text>
</comment>
<dbReference type="Proteomes" id="UP001301728">
    <property type="component" value="Unassembled WGS sequence"/>
</dbReference>
<gene>
    <name evidence="1" type="ORF">VB854_10430</name>
</gene>
<sequence>MTVESIINVLKSVRFVVDAQGQKTAAQLSISDWETLLNWIEDREDEAIFKEAMRQLKEAGGNPQKAGWLDWESVKSQWDKD</sequence>
<keyword evidence="2" id="KW-1185">Reference proteome</keyword>
<dbReference type="EMBL" id="JAYGHT010000028">
    <property type="protein sequence ID" value="MEA5519366.1"/>
    <property type="molecule type" value="Genomic_DNA"/>
</dbReference>
<proteinExistence type="predicted"/>
<evidence type="ECO:0000313" key="1">
    <source>
        <dbReference type="EMBL" id="MEA5519366.1"/>
    </source>
</evidence>
<name>A0ABU5TXJ8_9CYAN</name>
<organism evidence="1 2">
    <name type="scientific">Limnoraphis robusta CCNP1315</name>
    <dbReference type="NCBI Taxonomy" id="3110306"/>
    <lineage>
        <taxon>Bacteria</taxon>
        <taxon>Bacillati</taxon>
        <taxon>Cyanobacteriota</taxon>
        <taxon>Cyanophyceae</taxon>
        <taxon>Oscillatoriophycideae</taxon>
        <taxon>Oscillatoriales</taxon>
        <taxon>Sirenicapillariaceae</taxon>
        <taxon>Limnoraphis</taxon>
    </lineage>
</organism>
<evidence type="ECO:0000313" key="2">
    <source>
        <dbReference type="Proteomes" id="UP001301728"/>
    </source>
</evidence>
<protein>
    <submittedName>
        <fullName evidence="1">Uncharacterized protein</fullName>
    </submittedName>
</protein>
<reference evidence="1 2" key="1">
    <citation type="submission" date="2023-12" db="EMBL/GenBank/DDBJ databases">
        <title>Baltic Sea Cyanobacteria.</title>
        <authorList>
            <person name="Delbaje E."/>
            <person name="Fewer D.P."/>
            <person name="Shishido T.K."/>
        </authorList>
    </citation>
    <scope>NUCLEOTIDE SEQUENCE [LARGE SCALE GENOMIC DNA]</scope>
    <source>
        <strain evidence="1 2">CCNP 1315</strain>
    </source>
</reference>